<reference evidence="7" key="1">
    <citation type="journal article" date="2014" name="Int. J. Syst. Evol. Microbiol.">
        <title>Complete genome sequence of Corynebacterium casei LMG S-19264T (=DSM 44701T), isolated from a smear-ripened cheese.</title>
        <authorList>
            <consortium name="US DOE Joint Genome Institute (JGI-PGF)"/>
            <person name="Walter F."/>
            <person name="Albersmeier A."/>
            <person name="Kalinowski J."/>
            <person name="Ruckert C."/>
        </authorList>
    </citation>
    <scope>NUCLEOTIDE SEQUENCE</scope>
    <source>
        <strain evidence="7">JCM 30078</strain>
    </source>
</reference>
<dbReference type="RefSeq" id="WP_188981897.1">
    <property type="nucleotide sequence ID" value="NZ_BMPO01000002.1"/>
</dbReference>
<dbReference type="Gene3D" id="1.10.10.10">
    <property type="entry name" value="Winged helix-like DNA-binding domain superfamily/Winged helix DNA-binding domain"/>
    <property type="match status" value="1"/>
</dbReference>
<dbReference type="InterPro" id="IPR036388">
    <property type="entry name" value="WH-like_DNA-bd_sf"/>
</dbReference>
<dbReference type="Gene3D" id="1.10.1740.10">
    <property type="match status" value="1"/>
</dbReference>
<dbReference type="InterPro" id="IPR013249">
    <property type="entry name" value="RNA_pol_sigma70_r4_t2"/>
</dbReference>
<dbReference type="SUPFAM" id="SSF88659">
    <property type="entry name" value="Sigma3 and sigma4 domains of RNA polymerase sigma factors"/>
    <property type="match status" value="1"/>
</dbReference>
<dbReference type="NCBIfam" id="NF009180">
    <property type="entry name" value="PRK12528.1"/>
    <property type="match status" value="1"/>
</dbReference>
<dbReference type="InterPro" id="IPR013325">
    <property type="entry name" value="RNA_pol_sigma_r2"/>
</dbReference>
<dbReference type="NCBIfam" id="TIGR02937">
    <property type="entry name" value="sigma70-ECF"/>
    <property type="match status" value="1"/>
</dbReference>
<evidence type="ECO:0000256" key="2">
    <source>
        <dbReference type="ARBA" id="ARBA00023015"/>
    </source>
</evidence>
<dbReference type="NCBIfam" id="NF007232">
    <property type="entry name" value="PRK09651.1"/>
    <property type="match status" value="1"/>
</dbReference>
<evidence type="ECO:0000256" key="3">
    <source>
        <dbReference type="ARBA" id="ARBA00023082"/>
    </source>
</evidence>
<comment type="similarity">
    <text evidence="1">Belongs to the sigma-70 factor family. ECF subfamily.</text>
</comment>
<keyword evidence="8" id="KW-1185">Reference proteome</keyword>
<feature type="domain" description="RNA polymerase sigma-70 region 2" evidence="5">
    <location>
        <begin position="15"/>
        <end position="81"/>
    </location>
</feature>
<evidence type="ECO:0000313" key="8">
    <source>
        <dbReference type="Proteomes" id="UP000635983"/>
    </source>
</evidence>
<proteinExistence type="inferred from homology"/>
<keyword evidence="4" id="KW-0804">Transcription</keyword>
<dbReference type="GO" id="GO:0003677">
    <property type="term" value="F:DNA binding"/>
    <property type="evidence" value="ECO:0007669"/>
    <property type="project" value="InterPro"/>
</dbReference>
<feature type="domain" description="RNA polymerase sigma factor 70 region 4 type 2" evidence="6">
    <location>
        <begin position="112"/>
        <end position="164"/>
    </location>
</feature>
<comment type="caution">
    <text evidence="7">The sequence shown here is derived from an EMBL/GenBank/DDBJ whole genome shotgun (WGS) entry which is preliminary data.</text>
</comment>
<evidence type="ECO:0000256" key="1">
    <source>
        <dbReference type="ARBA" id="ARBA00010641"/>
    </source>
</evidence>
<protein>
    <submittedName>
        <fullName evidence="7">RNA polymerase sigma factor</fullName>
    </submittedName>
</protein>
<evidence type="ECO:0000259" key="5">
    <source>
        <dbReference type="Pfam" id="PF04542"/>
    </source>
</evidence>
<dbReference type="Pfam" id="PF08281">
    <property type="entry name" value="Sigma70_r4_2"/>
    <property type="match status" value="1"/>
</dbReference>
<dbReference type="InterPro" id="IPR013324">
    <property type="entry name" value="RNA_pol_sigma_r3/r4-like"/>
</dbReference>
<keyword evidence="2" id="KW-0805">Transcription regulation</keyword>
<sequence>MSRASGGSDGALGVFYTAHHSWLEQWLRRKLGNAWDAADLSQDTFIRVMSSAQPIGEVAEPRAYLRTIGNRLLINLYRRRSLEQAYLETLAAMPEDVAPSTEQRWLILEALQALDEMLNGLSAVVRRAFLMSQLEGLTYPEIAMRLGVSERTVKRHMALAYEHCLLSEWR</sequence>
<dbReference type="InterPro" id="IPR039425">
    <property type="entry name" value="RNA_pol_sigma-70-like"/>
</dbReference>
<dbReference type="Pfam" id="PF04542">
    <property type="entry name" value="Sigma70_r2"/>
    <property type="match status" value="1"/>
</dbReference>
<evidence type="ECO:0000259" key="6">
    <source>
        <dbReference type="Pfam" id="PF08281"/>
    </source>
</evidence>
<dbReference type="Proteomes" id="UP000635983">
    <property type="component" value="Unassembled WGS sequence"/>
</dbReference>
<evidence type="ECO:0000256" key="4">
    <source>
        <dbReference type="ARBA" id="ARBA00023163"/>
    </source>
</evidence>
<keyword evidence="3" id="KW-0731">Sigma factor</keyword>
<dbReference type="PANTHER" id="PTHR43133:SF63">
    <property type="entry name" value="RNA POLYMERASE SIGMA FACTOR FECI-RELATED"/>
    <property type="match status" value="1"/>
</dbReference>
<gene>
    <name evidence="7" type="ORF">GCM10009304_08300</name>
</gene>
<dbReference type="GO" id="GO:0006352">
    <property type="term" value="P:DNA-templated transcription initiation"/>
    <property type="evidence" value="ECO:0007669"/>
    <property type="project" value="InterPro"/>
</dbReference>
<dbReference type="AlphaFoldDB" id="A0A917PM40"/>
<dbReference type="InterPro" id="IPR014284">
    <property type="entry name" value="RNA_pol_sigma-70_dom"/>
</dbReference>
<dbReference type="PANTHER" id="PTHR43133">
    <property type="entry name" value="RNA POLYMERASE ECF-TYPE SIGMA FACTO"/>
    <property type="match status" value="1"/>
</dbReference>
<dbReference type="GO" id="GO:0016987">
    <property type="term" value="F:sigma factor activity"/>
    <property type="evidence" value="ECO:0007669"/>
    <property type="project" value="UniProtKB-KW"/>
</dbReference>
<dbReference type="EMBL" id="BMPO01000002">
    <property type="protein sequence ID" value="GGJ84631.1"/>
    <property type="molecule type" value="Genomic_DNA"/>
</dbReference>
<evidence type="ECO:0000313" key="7">
    <source>
        <dbReference type="EMBL" id="GGJ84631.1"/>
    </source>
</evidence>
<organism evidence="7 8">
    <name type="scientific">Pseudomonas matsuisoli</name>
    <dbReference type="NCBI Taxonomy" id="1515666"/>
    <lineage>
        <taxon>Bacteria</taxon>
        <taxon>Pseudomonadati</taxon>
        <taxon>Pseudomonadota</taxon>
        <taxon>Gammaproteobacteria</taxon>
        <taxon>Pseudomonadales</taxon>
        <taxon>Pseudomonadaceae</taxon>
        <taxon>Pseudomonas</taxon>
    </lineage>
</organism>
<dbReference type="InterPro" id="IPR007627">
    <property type="entry name" value="RNA_pol_sigma70_r2"/>
</dbReference>
<name>A0A917PM40_9PSED</name>
<dbReference type="SUPFAM" id="SSF88946">
    <property type="entry name" value="Sigma2 domain of RNA polymerase sigma factors"/>
    <property type="match status" value="1"/>
</dbReference>
<accession>A0A917PM40</accession>
<reference evidence="7" key="2">
    <citation type="submission" date="2020-09" db="EMBL/GenBank/DDBJ databases">
        <authorList>
            <person name="Sun Q."/>
            <person name="Ohkuma M."/>
        </authorList>
    </citation>
    <scope>NUCLEOTIDE SEQUENCE</scope>
    <source>
        <strain evidence="7">JCM 30078</strain>
    </source>
</reference>